<evidence type="ECO:0000313" key="1">
    <source>
        <dbReference type="EMBL" id="KAE9206287.1"/>
    </source>
</evidence>
<protein>
    <submittedName>
        <fullName evidence="1">Uncharacterized protein</fullName>
    </submittedName>
</protein>
<sequence length="121" mass="13485">MGDLRVGGRRPSAWLGPTSMWSLSIGSKFNHIRRLASGDWRKVHPSGELLAIVVSIGRIICAKVAHHVHEAISRRPSHCPFRAAFVSMDSQELDDIDAVKLRCSIHYSRCASFSAVFMQEL</sequence>
<gene>
    <name evidence="1" type="ORF">PF004_g17344</name>
</gene>
<dbReference type="EMBL" id="QXGC01001293">
    <property type="protein sequence ID" value="KAE9206287.1"/>
    <property type="molecule type" value="Genomic_DNA"/>
</dbReference>
<evidence type="ECO:0000313" key="2">
    <source>
        <dbReference type="Proteomes" id="UP000476176"/>
    </source>
</evidence>
<dbReference type="AlphaFoldDB" id="A0A6G0NFQ9"/>
<comment type="caution">
    <text evidence="1">The sequence shown here is derived from an EMBL/GenBank/DDBJ whole genome shotgun (WGS) entry which is preliminary data.</text>
</comment>
<organism evidence="1 2">
    <name type="scientific">Phytophthora fragariae</name>
    <dbReference type="NCBI Taxonomy" id="53985"/>
    <lineage>
        <taxon>Eukaryota</taxon>
        <taxon>Sar</taxon>
        <taxon>Stramenopiles</taxon>
        <taxon>Oomycota</taxon>
        <taxon>Peronosporomycetes</taxon>
        <taxon>Peronosporales</taxon>
        <taxon>Peronosporaceae</taxon>
        <taxon>Phytophthora</taxon>
    </lineage>
</organism>
<reference evidence="1 2" key="1">
    <citation type="submission" date="2018-09" db="EMBL/GenBank/DDBJ databases">
        <title>Genomic investigation of the strawberry pathogen Phytophthora fragariae indicates pathogenicity is determined by transcriptional variation in three key races.</title>
        <authorList>
            <person name="Adams T.M."/>
            <person name="Armitage A.D."/>
            <person name="Sobczyk M.K."/>
            <person name="Bates H.J."/>
            <person name="Dunwell J.M."/>
            <person name="Nellist C.F."/>
            <person name="Harrison R.J."/>
        </authorList>
    </citation>
    <scope>NUCLEOTIDE SEQUENCE [LARGE SCALE GENOMIC DNA]</scope>
    <source>
        <strain evidence="1 2">BC-23</strain>
    </source>
</reference>
<dbReference type="Proteomes" id="UP000476176">
    <property type="component" value="Unassembled WGS sequence"/>
</dbReference>
<accession>A0A6G0NFQ9</accession>
<name>A0A6G0NFQ9_9STRA</name>
<proteinExistence type="predicted"/>